<evidence type="ECO:0000313" key="2">
    <source>
        <dbReference type="Proteomes" id="UP001050975"/>
    </source>
</evidence>
<gene>
    <name evidence="1" type="ORF">MiSe_89850</name>
</gene>
<name>A0AAV3XSR6_9CYAN</name>
<sequence>MSVEAFNNFVADQRRRWIDGDEVPPPLPASIEEVDPRWRTPEWEIVFYLSTKKRPPYYTTYLDEGYKEHRFTIHYPNLSKFEYTHLAPGKVDVKTVTPCQRNHPF</sequence>
<protein>
    <submittedName>
        <fullName evidence="1">Uncharacterized protein</fullName>
    </submittedName>
</protein>
<comment type="caution">
    <text evidence="1">The sequence shown here is derived from an EMBL/GenBank/DDBJ whole genome shotgun (WGS) entry which is preliminary data.</text>
</comment>
<dbReference type="Proteomes" id="UP001050975">
    <property type="component" value="Unassembled WGS sequence"/>
</dbReference>
<accession>A0AAV3XSR6</accession>
<dbReference type="RefSeq" id="WP_226593714.1">
    <property type="nucleotide sequence ID" value="NZ_BLAY01000299.1"/>
</dbReference>
<dbReference type="EMBL" id="BLAY01000299">
    <property type="protein sequence ID" value="GET44159.1"/>
    <property type="molecule type" value="Genomic_DNA"/>
</dbReference>
<proteinExistence type="predicted"/>
<organism evidence="1 2">
    <name type="scientific">Microseira wollei NIES-4236</name>
    <dbReference type="NCBI Taxonomy" id="2530354"/>
    <lineage>
        <taxon>Bacteria</taxon>
        <taxon>Bacillati</taxon>
        <taxon>Cyanobacteriota</taxon>
        <taxon>Cyanophyceae</taxon>
        <taxon>Oscillatoriophycideae</taxon>
        <taxon>Aerosakkonematales</taxon>
        <taxon>Aerosakkonemataceae</taxon>
        <taxon>Microseira</taxon>
    </lineage>
</organism>
<reference evidence="1" key="1">
    <citation type="submission" date="2019-10" db="EMBL/GenBank/DDBJ databases">
        <title>Draft genome sequece of Microseira wollei NIES-4236.</title>
        <authorList>
            <person name="Yamaguchi H."/>
            <person name="Suzuki S."/>
            <person name="Kawachi M."/>
        </authorList>
    </citation>
    <scope>NUCLEOTIDE SEQUENCE</scope>
    <source>
        <strain evidence="1">NIES-4236</strain>
    </source>
</reference>
<keyword evidence="2" id="KW-1185">Reference proteome</keyword>
<dbReference type="AlphaFoldDB" id="A0AAV3XSR6"/>
<evidence type="ECO:0000313" key="1">
    <source>
        <dbReference type="EMBL" id="GET44159.1"/>
    </source>
</evidence>